<proteinExistence type="predicted"/>
<sequence length="95" mass="10708">MDHNTYIPRLAKIIEIKEEVGGARPIKTFRIQLLNKNDFAFRCGQCAMLSVFGRGESIFAISSSPLMKDYLQFNILKMGRVTSSLHEMQVGDIIG</sequence>
<feature type="non-terminal residue" evidence="2">
    <location>
        <position position="95"/>
    </location>
</feature>
<dbReference type="Gene3D" id="2.40.30.10">
    <property type="entry name" value="Translation factors"/>
    <property type="match status" value="1"/>
</dbReference>
<dbReference type="InterPro" id="IPR017938">
    <property type="entry name" value="Riboflavin_synthase-like_b-brl"/>
</dbReference>
<feature type="domain" description="FAD-binding FR-type" evidence="1">
    <location>
        <begin position="6"/>
        <end position="95"/>
    </location>
</feature>
<evidence type="ECO:0000259" key="1">
    <source>
        <dbReference type="PROSITE" id="PS51384"/>
    </source>
</evidence>
<dbReference type="SUPFAM" id="SSF63380">
    <property type="entry name" value="Riboflavin synthase domain-like"/>
    <property type="match status" value="1"/>
</dbReference>
<protein>
    <recommendedName>
        <fullName evidence="1">FAD-binding FR-type domain-containing protein</fullName>
    </recommendedName>
</protein>
<organism evidence="2">
    <name type="scientific">marine sediment metagenome</name>
    <dbReference type="NCBI Taxonomy" id="412755"/>
    <lineage>
        <taxon>unclassified sequences</taxon>
        <taxon>metagenomes</taxon>
        <taxon>ecological metagenomes</taxon>
    </lineage>
</organism>
<dbReference type="AlphaFoldDB" id="X1I4T2"/>
<reference evidence="2" key="1">
    <citation type="journal article" date="2014" name="Front. Microbiol.">
        <title>High frequency of phylogenetically diverse reductive dehalogenase-homologous genes in deep subseafloor sedimentary metagenomes.</title>
        <authorList>
            <person name="Kawai M."/>
            <person name="Futagami T."/>
            <person name="Toyoda A."/>
            <person name="Takaki Y."/>
            <person name="Nishi S."/>
            <person name="Hori S."/>
            <person name="Arai W."/>
            <person name="Tsubouchi T."/>
            <person name="Morono Y."/>
            <person name="Uchiyama I."/>
            <person name="Ito T."/>
            <person name="Fujiyama A."/>
            <person name="Inagaki F."/>
            <person name="Takami H."/>
        </authorList>
    </citation>
    <scope>NUCLEOTIDE SEQUENCE</scope>
    <source>
        <strain evidence="2">Expedition CK06-06</strain>
    </source>
</reference>
<evidence type="ECO:0000313" key="2">
    <source>
        <dbReference type="EMBL" id="GAH77406.1"/>
    </source>
</evidence>
<accession>X1I4T2</accession>
<dbReference type="PROSITE" id="PS51384">
    <property type="entry name" value="FAD_FR"/>
    <property type="match status" value="1"/>
</dbReference>
<dbReference type="EMBL" id="BARU01043028">
    <property type="protein sequence ID" value="GAH77406.1"/>
    <property type="molecule type" value="Genomic_DNA"/>
</dbReference>
<gene>
    <name evidence="2" type="ORF">S03H2_65981</name>
</gene>
<name>X1I4T2_9ZZZZ</name>
<comment type="caution">
    <text evidence="2">The sequence shown here is derived from an EMBL/GenBank/DDBJ whole genome shotgun (WGS) entry which is preliminary data.</text>
</comment>
<dbReference type="InterPro" id="IPR017927">
    <property type="entry name" value="FAD-bd_FR_type"/>
</dbReference>
<dbReference type="GO" id="GO:0016491">
    <property type="term" value="F:oxidoreductase activity"/>
    <property type="evidence" value="ECO:0007669"/>
    <property type="project" value="InterPro"/>
</dbReference>